<evidence type="ECO:0000313" key="4">
    <source>
        <dbReference type="Proteomes" id="UP001589607"/>
    </source>
</evidence>
<feature type="chain" id="PRO_5045375997" description="TMF family protein" evidence="2">
    <location>
        <begin position="21"/>
        <end position="289"/>
    </location>
</feature>
<dbReference type="Proteomes" id="UP001589607">
    <property type="component" value="Unassembled WGS sequence"/>
</dbReference>
<gene>
    <name evidence="3" type="ORF">ACFFVF_06660</name>
</gene>
<accession>A0ABV5GMT7</accession>
<feature type="signal peptide" evidence="2">
    <location>
        <begin position="1"/>
        <end position="20"/>
    </location>
</feature>
<sequence length="289" mass="31062">MKTKHFFTALLCTVTYLSFAQNVQSDALATSGGLNAGTTTSGAGGNTFYGYMAGKNNTIGSQNVMIGNGSGGSSTTGNNNVFIGTSAGSTNLLGNNNVYIGVNAGPDDGSNVSGNIFIGYNAGFEQTGNNKLIIGNNETNQLIWGDFTQDQLKFNAKVGVGYGFGNYPTMAGSVNISNYNLFVKGGILTEELRVSLTGTWADYVFNKDYNLPSLEEVENHIKEKGHLINVPSAKEVAENGLELGNIAKIQQEKIEELTLYIIEQNKINEKQNQEIEELKILVKQLVDKK</sequence>
<name>A0ABV5GMT7_9FLAO</name>
<keyword evidence="1" id="KW-0175">Coiled coil</keyword>
<protein>
    <recommendedName>
        <fullName evidence="5">TMF family protein</fullName>
    </recommendedName>
</protein>
<evidence type="ECO:0008006" key="5">
    <source>
        <dbReference type="Google" id="ProtNLM"/>
    </source>
</evidence>
<keyword evidence="4" id="KW-1185">Reference proteome</keyword>
<reference evidence="3 4" key="1">
    <citation type="submission" date="2024-09" db="EMBL/GenBank/DDBJ databases">
        <authorList>
            <person name="Sun Q."/>
            <person name="Mori K."/>
        </authorList>
    </citation>
    <scope>NUCLEOTIDE SEQUENCE [LARGE SCALE GENOMIC DNA]</scope>
    <source>
        <strain evidence="3 4">CECT 7955</strain>
    </source>
</reference>
<organism evidence="3 4">
    <name type="scientific">Flavobacterium jumunjinense</name>
    <dbReference type="NCBI Taxonomy" id="998845"/>
    <lineage>
        <taxon>Bacteria</taxon>
        <taxon>Pseudomonadati</taxon>
        <taxon>Bacteroidota</taxon>
        <taxon>Flavobacteriia</taxon>
        <taxon>Flavobacteriales</taxon>
        <taxon>Flavobacteriaceae</taxon>
        <taxon>Flavobacterium</taxon>
    </lineage>
</organism>
<evidence type="ECO:0000313" key="3">
    <source>
        <dbReference type="EMBL" id="MFB9096190.1"/>
    </source>
</evidence>
<evidence type="ECO:0000256" key="1">
    <source>
        <dbReference type="SAM" id="Coils"/>
    </source>
</evidence>
<comment type="caution">
    <text evidence="3">The sequence shown here is derived from an EMBL/GenBank/DDBJ whole genome shotgun (WGS) entry which is preliminary data.</text>
</comment>
<proteinExistence type="predicted"/>
<evidence type="ECO:0000256" key="2">
    <source>
        <dbReference type="SAM" id="SignalP"/>
    </source>
</evidence>
<dbReference type="RefSeq" id="WP_236458319.1">
    <property type="nucleotide sequence ID" value="NZ_CBCSGE010000009.1"/>
</dbReference>
<dbReference type="EMBL" id="JBHMEY010000014">
    <property type="protein sequence ID" value="MFB9096190.1"/>
    <property type="molecule type" value="Genomic_DNA"/>
</dbReference>
<keyword evidence="2" id="KW-0732">Signal</keyword>
<feature type="coiled-coil region" evidence="1">
    <location>
        <begin position="261"/>
        <end position="288"/>
    </location>
</feature>